<dbReference type="RefSeq" id="WP_380850747.1">
    <property type="nucleotide sequence ID" value="NZ_JBHSFP010000044.1"/>
</dbReference>
<dbReference type="EMBL" id="JBHSFP010000044">
    <property type="protein sequence ID" value="MFC4536389.1"/>
    <property type="molecule type" value="Genomic_DNA"/>
</dbReference>
<evidence type="ECO:0000256" key="2">
    <source>
        <dbReference type="SAM" id="Phobius"/>
    </source>
</evidence>
<feature type="transmembrane region" description="Helical" evidence="2">
    <location>
        <begin position="12"/>
        <end position="32"/>
    </location>
</feature>
<keyword evidence="2" id="KW-0472">Membrane</keyword>
<feature type="region of interest" description="Disordered" evidence="1">
    <location>
        <begin position="35"/>
        <end position="63"/>
    </location>
</feature>
<keyword evidence="4" id="KW-1185">Reference proteome</keyword>
<proteinExistence type="predicted"/>
<evidence type="ECO:0000256" key="1">
    <source>
        <dbReference type="SAM" id="MobiDB-lite"/>
    </source>
</evidence>
<reference evidence="4" key="1">
    <citation type="journal article" date="2019" name="Int. J. Syst. Evol. Microbiol.">
        <title>The Global Catalogue of Microorganisms (GCM) 10K type strain sequencing project: providing services to taxonomists for standard genome sequencing and annotation.</title>
        <authorList>
            <consortium name="The Broad Institute Genomics Platform"/>
            <consortium name="The Broad Institute Genome Sequencing Center for Infectious Disease"/>
            <person name="Wu L."/>
            <person name="Ma J."/>
        </authorList>
    </citation>
    <scope>NUCLEOTIDE SEQUENCE [LARGE SCALE GENOMIC DNA]</scope>
    <source>
        <strain evidence="4">CGMCC 4.7132</strain>
    </source>
</reference>
<sequence>MRRSAIKSKLVPGGVTAVVVALLYLIVSGIMAGSDNPGAETSGPGPITVNDPGHRSLPQIPLR</sequence>
<protein>
    <submittedName>
        <fullName evidence="3">Uncharacterized protein</fullName>
    </submittedName>
</protein>
<gene>
    <name evidence="3" type="ORF">ACFO60_36955</name>
</gene>
<evidence type="ECO:0000313" key="4">
    <source>
        <dbReference type="Proteomes" id="UP001596004"/>
    </source>
</evidence>
<name>A0ABV9CUY8_9ACTN</name>
<keyword evidence="2" id="KW-0812">Transmembrane</keyword>
<comment type="caution">
    <text evidence="3">The sequence shown here is derived from an EMBL/GenBank/DDBJ whole genome shotgun (WGS) entry which is preliminary data.</text>
</comment>
<accession>A0ABV9CUY8</accession>
<evidence type="ECO:0000313" key="3">
    <source>
        <dbReference type="EMBL" id="MFC4536389.1"/>
    </source>
</evidence>
<organism evidence="3 4">
    <name type="scientific">Sphaerisporangium dianthi</name>
    <dbReference type="NCBI Taxonomy" id="1436120"/>
    <lineage>
        <taxon>Bacteria</taxon>
        <taxon>Bacillati</taxon>
        <taxon>Actinomycetota</taxon>
        <taxon>Actinomycetes</taxon>
        <taxon>Streptosporangiales</taxon>
        <taxon>Streptosporangiaceae</taxon>
        <taxon>Sphaerisporangium</taxon>
    </lineage>
</organism>
<dbReference type="Proteomes" id="UP001596004">
    <property type="component" value="Unassembled WGS sequence"/>
</dbReference>
<keyword evidence="2" id="KW-1133">Transmembrane helix</keyword>